<comment type="caution">
    <text evidence="2">The sequence shown here is derived from an EMBL/GenBank/DDBJ whole genome shotgun (WGS) entry which is preliminary data.</text>
</comment>
<evidence type="ECO:0000313" key="2">
    <source>
        <dbReference type="EMBL" id="GCD12737.1"/>
    </source>
</evidence>
<name>A0A401UT74_9CLOT</name>
<feature type="compositionally biased region" description="Basic and acidic residues" evidence="1">
    <location>
        <begin position="1"/>
        <end position="15"/>
    </location>
</feature>
<evidence type="ECO:0000256" key="1">
    <source>
        <dbReference type="SAM" id="MobiDB-lite"/>
    </source>
</evidence>
<gene>
    <name evidence="2" type="ORF">Ctaglu_43600</name>
</gene>
<dbReference type="EMBL" id="BHYK01000040">
    <property type="protein sequence ID" value="GCD12737.1"/>
    <property type="molecule type" value="Genomic_DNA"/>
</dbReference>
<reference evidence="2 3" key="1">
    <citation type="submission" date="2018-11" db="EMBL/GenBank/DDBJ databases">
        <title>Genome sequencing and assembly of Clostridium tagluense strain A121.</title>
        <authorList>
            <person name="Murakami T."/>
            <person name="Segawa T."/>
            <person name="Shcherbakova V.A."/>
            <person name="Mori H."/>
            <person name="Yoshimura Y."/>
        </authorList>
    </citation>
    <scope>NUCLEOTIDE SEQUENCE [LARGE SCALE GENOMIC DNA]</scope>
    <source>
        <strain evidence="2 3">A121</strain>
    </source>
</reference>
<sequence>MLIIKTRERKREKPSRPKQRSPFKIRLKNSYKTIIMIRFFSQLDCSR</sequence>
<keyword evidence="3" id="KW-1185">Reference proteome</keyword>
<accession>A0A401UT74</accession>
<feature type="region of interest" description="Disordered" evidence="1">
    <location>
        <begin position="1"/>
        <end position="23"/>
    </location>
</feature>
<dbReference type="Proteomes" id="UP000287872">
    <property type="component" value="Unassembled WGS sequence"/>
</dbReference>
<evidence type="ECO:0000313" key="3">
    <source>
        <dbReference type="Proteomes" id="UP000287872"/>
    </source>
</evidence>
<organism evidence="2 3">
    <name type="scientific">Clostridium tagluense</name>
    <dbReference type="NCBI Taxonomy" id="360422"/>
    <lineage>
        <taxon>Bacteria</taxon>
        <taxon>Bacillati</taxon>
        <taxon>Bacillota</taxon>
        <taxon>Clostridia</taxon>
        <taxon>Eubacteriales</taxon>
        <taxon>Clostridiaceae</taxon>
        <taxon>Clostridium</taxon>
    </lineage>
</organism>
<protein>
    <submittedName>
        <fullName evidence="2">Uncharacterized protein</fullName>
    </submittedName>
</protein>
<dbReference type="AlphaFoldDB" id="A0A401UT74"/>
<proteinExistence type="predicted"/>